<dbReference type="Proteomes" id="UP000825729">
    <property type="component" value="Unassembled WGS sequence"/>
</dbReference>
<evidence type="ECO:0000313" key="1">
    <source>
        <dbReference type="EMBL" id="KAG9453405.1"/>
    </source>
</evidence>
<evidence type="ECO:0008006" key="3">
    <source>
        <dbReference type="Google" id="ProtNLM"/>
    </source>
</evidence>
<keyword evidence="2" id="KW-1185">Reference proteome</keyword>
<dbReference type="PANTHER" id="PTHR10775:SF182">
    <property type="entry name" value="TRANSPOSON, EN_SPM-LIKE, TRANSPOSASE-ASSOCIATED DOMAIN PROTEIN-RELATED"/>
    <property type="match status" value="1"/>
</dbReference>
<dbReference type="EMBL" id="JAINDJ010000003">
    <property type="protein sequence ID" value="KAG9453405.1"/>
    <property type="molecule type" value="Genomic_DNA"/>
</dbReference>
<accession>A0AAV7EWY2</accession>
<dbReference type="AlphaFoldDB" id="A0AAV7EWY2"/>
<gene>
    <name evidence="1" type="ORF">H6P81_006309</name>
</gene>
<reference evidence="1 2" key="1">
    <citation type="submission" date="2021-07" db="EMBL/GenBank/DDBJ databases">
        <title>The Aristolochia fimbriata genome: insights into angiosperm evolution, floral development and chemical biosynthesis.</title>
        <authorList>
            <person name="Jiao Y."/>
        </authorList>
    </citation>
    <scope>NUCLEOTIDE SEQUENCE [LARGE SCALE GENOMIC DNA]</scope>
    <source>
        <strain evidence="1">IBCAS-2021</strain>
        <tissue evidence="1">Leaf</tissue>
    </source>
</reference>
<organism evidence="1 2">
    <name type="scientific">Aristolochia fimbriata</name>
    <name type="common">White veined hardy Dutchman's pipe vine</name>
    <dbReference type="NCBI Taxonomy" id="158543"/>
    <lineage>
        <taxon>Eukaryota</taxon>
        <taxon>Viridiplantae</taxon>
        <taxon>Streptophyta</taxon>
        <taxon>Embryophyta</taxon>
        <taxon>Tracheophyta</taxon>
        <taxon>Spermatophyta</taxon>
        <taxon>Magnoliopsida</taxon>
        <taxon>Magnoliidae</taxon>
        <taxon>Piperales</taxon>
        <taxon>Aristolochiaceae</taxon>
        <taxon>Aristolochia</taxon>
    </lineage>
</organism>
<comment type="caution">
    <text evidence="1">The sequence shown here is derived from an EMBL/GenBank/DDBJ whole genome shotgun (WGS) entry which is preliminary data.</text>
</comment>
<evidence type="ECO:0000313" key="2">
    <source>
        <dbReference type="Proteomes" id="UP000825729"/>
    </source>
</evidence>
<sequence>MTWYFHGEPSEQFEAIEPSQNRNESEMREMLQDAFFQQTGDDNVQISGDSYFTKFVELMEDARRPLYDGCENYSKLSFMVHMFQLKCLHKRSNKSFSDVLALFKDVLPKDNTIPLDWYESKKMMSDLGLDYKKIHACPNDCILFRNEFESLHYCPKCGASRWRDDKKKKKNVPVKILRQFPLIPRLQRLFMLTKTSSSMTWHFDAPYSRQTTIKRKTRRKT</sequence>
<proteinExistence type="predicted"/>
<dbReference type="PANTHER" id="PTHR10775">
    <property type="entry name" value="OS08G0208400 PROTEIN"/>
    <property type="match status" value="1"/>
</dbReference>
<protein>
    <recommendedName>
        <fullName evidence="3">Transposase</fullName>
    </recommendedName>
</protein>
<name>A0AAV7EWY2_ARIFI</name>